<evidence type="ECO:0000313" key="2">
    <source>
        <dbReference type="EMBL" id="KAK4288716.1"/>
    </source>
</evidence>
<dbReference type="Gene3D" id="3.30.450.40">
    <property type="match status" value="1"/>
</dbReference>
<protein>
    <submittedName>
        <fullName evidence="2">Uncharacterized protein</fullName>
    </submittedName>
</protein>
<evidence type="ECO:0000256" key="1">
    <source>
        <dbReference type="SAM" id="MobiDB-lite"/>
    </source>
</evidence>
<accession>A0AAE1NG33</accession>
<organism evidence="2 3">
    <name type="scientific">Petrolisthes manimaculis</name>
    <dbReference type="NCBI Taxonomy" id="1843537"/>
    <lineage>
        <taxon>Eukaryota</taxon>
        <taxon>Metazoa</taxon>
        <taxon>Ecdysozoa</taxon>
        <taxon>Arthropoda</taxon>
        <taxon>Crustacea</taxon>
        <taxon>Multicrustacea</taxon>
        <taxon>Malacostraca</taxon>
        <taxon>Eumalacostraca</taxon>
        <taxon>Eucarida</taxon>
        <taxon>Decapoda</taxon>
        <taxon>Pleocyemata</taxon>
        <taxon>Anomura</taxon>
        <taxon>Galatheoidea</taxon>
        <taxon>Porcellanidae</taxon>
        <taxon>Petrolisthes</taxon>
    </lineage>
</organism>
<dbReference type="InterPro" id="IPR029016">
    <property type="entry name" value="GAF-like_dom_sf"/>
</dbReference>
<sequence>MVKTRKLNDFILSVVKSIFQDMVSMDTLIMKIMNFAPETRERRPRLALPRRQQEPTTVRQDFRHGQRV</sequence>
<gene>
    <name evidence="2" type="ORF">Pmani_038270</name>
</gene>
<dbReference type="Proteomes" id="UP001292094">
    <property type="component" value="Unassembled WGS sequence"/>
</dbReference>
<comment type="caution">
    <text evidence="2">The sequence shown here is derived from an EMBL/GenBank/DDBJ whole genome shotgun (WGS) entry which is preliminary data.</text>
</comment>
<evidence type="ECO:0000313" key="3">
    <source>
        <dbReference type="Proteomes" id="UP001292094"/>
    </source>
</evidence>
<reference evidence="2" key="1">
    <citation type="submission" date="2023-11" db="EMBL/GenBank/DDBJ databases">
        <title>Genome assemblies of two species of porcelain crab, Petrolisthes cinctipes and Petrolisthes manimaculis (Anomura: Porcellanidae).</title>
        <authorList>
            <person name="Angst P."/>
        </authorList>
    </citation>
    <scope>NUCLEOTIDE SEQUENCE</scope>
    <source>
        <strain evidence="2">PB745_02</strain>
        <tissue evidence="2">Gill</tissue>
    </source>
</reference>
<dbReference type="EMBL" id="JAWZYT010006168">
    <property type="protein sequence ID" value="KAK4288716.1"/>
    <property type="molecule type" value="Genomic_DNA"/>
</dbReference>
<name>A0AAE1NG33_9EUCA</name>
<proteinExistence type="predicted"/>
<dbReference type="AlphaFoldDB" id="A0AAE1NG33"/>
<feature type="region of interest" description="Disordered" evidence="1">
    <location>
        <begin position="41"/>
        <end position="68"/>
    </location>
</feature>
<keyword evidence="3" id="KW-1185">Reference proteome</keyword>